<name>A0A0N5BK75_STREA</name>
<protein>
    <submittedName>
        <fullName evidence="4">BPTI/Kunitz inhibitor domain-containing protein</fullName>
    </submittedName>
</protein>
<keyword evidence="3" id="KW-1185">Reference proteome</keyword>
<feature type="signal peptide" evidence="2">
    <location>
        <begin position="1"/>
        <end position="27"/>
    </location>
</feature>
<evidence type="ECO:0000313" key="4">
    <source>
        <dbReference type="WBParaSite" id="SPAL_0000633900.1"/>
    </source>
</evidence>
<feature type="chain" id="PRO_5005894649" evidence="2">
    <location>
        <begin position="28"/>
        <end position="602"/>
    </location>
</feature>
<accession>A0A0N5BK75</accession>
<reference evidence="4" key="1">
    <citation type="submission" date="2017-02" db="UniProtKB">
        <authorList>
            <consortium name="WormBaseParasite"/>
        </authorList>
    </citation>
    <scope>IDENTIFICATION</scope>
</reference>
<dbReference type="AlphaFoldDB" id="A0A0N5BK75"/>
<dbReference type="SMART" id="SM00289">
    <property type="entry name" value="WR1"/>
    <property type="match status" value="1"/>
</dbReference>
<evidence type="ECO:0000256" key="2">
    <source>
        <dbReference type="SAM" id="SignalP"/>
    </source>
</evidence>
<organism evidence="3 4">
    <name type="scientific">Strongyloides papillosus</name>
    <name type="common">Intestinal threadworm</name>
    <dbReference type="NCBI Taxonomy" id="174720"/>
    <lineage>
        <taxon>Eukaryota</taxon>
        <taxon>Metazoa</taxon>
        <taxon>Ecdysozoa</taxon>
        <taxon>Nematoda</taxon>
        <taxon>Chromadorea</taxon>
        <taxon>Rhabditida</taxon>
        <taxon>Tylenchina</taxon>
        <taxon>Panagrolaimomorpha</taxon>
        <taxon>Strongyloidoidea</taxon>
        <taxon>Strongyloididae</taxon>
        <taxon>Strongyloides</taxon>
    </lineage>
</organism>
<dbReference type="WBParaSite" id="SPAL_0000633900.1">
    <property type="protein sequence ID" value="SPAL_0000633900.1"/>
    <property type="gene ID" value="SPAL_0000633900"/>
</dbReference>
<evidence type="ECO:0000313" key="3">
    <source>
        <dbReference type="Proteomes" id="UP000046392"/>
    </source>
</evidence>
<proteinExistence type="predicted"/>
<dbReference type="InterPro" id="IPR006150">
    <property type="entry name" value="Cys_repeat_1"/>
</dbReference>
<keyword evidence="2" id="KW-0732">Signal</keyword>
<evidence type="ECO:0000256" key="1">
    <source>
        <dbReference type="SAM" id="MobiDB-lite"/>
    </source>
</evidence>
<sequence>MVFLRASPIKIASIFFFLSQILVILKCEKLPEEVLLDLKIPKCPNGQNALIDAEGLTKCKPGCPDGFDCYKNEDEGSEYCCPDIDLLHKLYDNNNRDFYLNTAKKYPEPKALTSKDVETAFPLFPNGDVWGNLASFPNTKILDIYDNLANGEMKKNEKLMKISVLSNRKNVTETITTSNTSKTVEVETKKQHNSTSLSTILTTRKNNTVTVNNNSTSQSIAKQKNESKIVETATAKIVTTKIATTKIATTKIATTKITTAKTVPTTTSKPLLPSTIASIISNNQNNIRRKPLPSEQNNELYKDVNIPHNENLLFDEKINSVEVPEKNKSIETEHLDLPPNSDPTPNLESSQDLESSLKLDSPPGLASSPYHCDRQPITYTCNNGTDFTQLVARWYAKDNQCHIYTWSFCPGDTIAMDKTLRSREECEDICLKRGQKISNNSSLKGKQSFDKNDNNIIDEINNIVNQNFTKNFGSTDIDEIIKMMTIEDRAKLLENQKTFASKTINNDSSGNNFFNSQETEIFRINDLSNKFICVRPDSFIHICSDGFPSQLTLRWFVYENQCMTFPYGYCHGDRVTDEVFAKTKKECESHCLMNIHEKTDTL</sequence>
<dbReference type="Proteomes" id="UP000046392">
    <property type="component" value="Unplaced"/>
</dbReference>
<feature type="region of interest" description="Disordered" evidence="1">
    <location>
        <begin position="331"/>
        <end position="369"/>
    </location>
</feature>
<feature type="compositionally biased region" description="Polar residues" evidence="1">
    <location>
        <begin position="343"/>
        <end position="354"/>
    </location>
</feature>
<dbReference type="STRING" id="174720.A0A0N5BK75"/>